<comment type="function">
    <text evidence="6">Controls stomatal patterning.</text>
</comment>
<evidence type="ECO:0000256" key="3">
    <source>
        <dbReference type="ARBA" id="ARBA00022525"/>
    </source>
</evidence>
<accession>A0A804J6C2</accession>
<evidence type="ECO:0000313" key="7">
    <source>
        <dbReference type="EMBL" id="CAG1839032.1"/>
    </source>
</evidence>
<organism evidence="8 9">
    <name type="scientific">Musa acuminata subsp. malaccensis</name>
    <name type="common">Wild banana</name>
    <name type="synonym">Musa malaccensis</name>
    <dbReference type="NCBI Taxonomy" id="214687"/>
    <lineage>
        <taxon>Eukaryota</taxon>
        <taxon>Viridiplantae</taxon>
        <taxon>Streptophyta</taxon>
        <taxon>Embryophyta</taxon>
        <taxon>Tracheophyta</taxon>
        <taxon>Spermatophyta</taxon>
        <taxon>Magnoliopsida</taxon>
        <taxon>Liliopsida</taxon>
        <taxon>Zingiberales</taxon>
        <taxon>Musaceae</taxon>
        <taxon>Musa</taxon>
    </lineage>
</organism>
<proteinExistence type="inferred from homology"/>
<dbReference type="GO" id="GO:0005576">
    <property type="term" value="C:extracellular region"/>
    <property type="evidence" value="ECO:0007669"/>
    <property type="project" value="UniProtKB-SubCell"/>
</dbReference>
<keyword evidence="6" id="KW-0217">Developmental protein</keyword>
<dbReference type="OrthoDB" id="1843021at2759"/>
<keyword evidence="9" id="KW-1185">Reference proteome</keyword>
<dbReference type="OMA" id="NSKINMF"/>
<dbReference type="Pfam" id="PF17181">
    <property type="entry name" value="EPF"/>
    <property type="match status" value="1"/>
</dbReference>
<sequence length="112" mass="12660">MMSWVRYETFLTASFLVMLLHLLLPVCCFNESPLSRSEGMLVEEKARLGSAPPNCHNRCNECTPCTAVPDPTAPKRPSRVEPLLDDSFAEDKHSNYKPLGWKCRCGDNLYNP</sequence>
<evidence type="ECO:0000256" key="2">
    <source>
        <dbReference type="ARBA" id="ARBA00008127"/>
    </source>
</evidence>
<dbReference type="Gramene" id="Ma05_t19670.1">
    <property type="protein sequence ID" value="Ma05_p19670.1"/>
    <property type="gene ID" value="Ma05_g19670"/>
</dbReference>
<evidence type="ECO:0000256" key="4">
    <source>
        <dbReference type="ARBA" id="ARBA00022729"/>
    </source>
</evidence>
<dbReference type="EnsemblPlants" id="Ma05_t19670.1">
    <property type="protein sequence ID" value="Ma05_p19670.1"/>
    <property type="gene ID" value="Ma05_g19670"/>
</dbReference>
<evidence type="ECO:0000313" key="8">
    <source>
        <dbReference type="EnsemblPlants" id="Ma05_p19670.1"/>
    </source>
</evidence>
<dbReference type="PANTHER" id="PTHR33109">
    <property type="entry name" value="EPIDERMAL PATTERNING FACTOR-LIKE PROTEIN 4"/>
    <property type="match status" value="1"/>
</dbReference>
<keyword evidence="3 6" id="KW-0964">Secreted</keyword>
<keyword evidence="5" id="KW-1015">Disulfide bond</keyword>
<evidence type="ECO:0000256" key="6">
    <source>
        <dbReference type="RuleBase" id="RU367102"/>
    </source>
</evidence>
<protein>
    <recommendedName>
        <fullName evidence="6">Epidermal patterning factor-like protein</fullName>
    </recommendedName>
</protein>
<dbReference type="FunCoup" id="A0A804J6C2">
    <property type="interactions" value="1058"/>
</dbReference>
<gene>
    <name evidence="7" type="ORF">GSMUA_272090.1</name>
</gene>
<dbReference type="GO" id="GO:0010052">
    <property type="term" value="P:guard cell differentiation"/>
    <property type="evidence" value="ECO:0007669"/>
    <property type="project" value="UniProtKB-UniRule"/>
</dbReference>
<dbReference type="EMBL" id="HG996470">
    <property type="protein sequence ID" value="CAG1839032.1"/>
    <property type="molecule type" value="Genomic_DNA"/>
</dbReference>
<feature type="signal peptide" evidence="6">
    <location>
        <begin position="1"/>
        <end position="28"/>
    </location>
</feature>
<reference evidence="8" key="2">
    <citation type="submission" date="2021-05" db="UniProtKB">
        <authorList>
            <consortium name="EnsemblPlants"/>
        </authorList>
    </citation>
    <scope>IDENTIFICATION</scope>
    <source>
        <strain evidence="8">subsp. malaccensis</strain>
    </source>
</reference>
<comment type="similarity">
    <text evidence="2 6">Belongs to the plant cysteine rich small secretory peptide family. Epidermal patterning factor subfamily.</text>
</comment>
<dbReference type="Proteomes" id="UP000012960">
    <property type="component" value="Unplaced"/>
</dbReference>
<evidence type="ECO:0000256" key="1">
    <source>
        <dbReference type="ARBA" id="ARBA00004613"/>
    </source>
</evidence>
<keyword evidence="4 6" id="KW-0732">Signal</keyword>
<comment type="subcellular location">
    <subcellularLocation>
        <location evidence="1 6">Secreted</location>
    </subcellularLocation>
</comment>
<dbReference type="PANTHER" id="PTHR33109:SF3">
    <property type="entry name" value="EPIDERMAL PATTERNING FACTOR-LIKE PROTEIN"/>
    <property type="match status" value="1"/>
</dbReference>
<evidence type="ECO:0000313" key="9">
    <source>
        <dbReference type="Proteomes" id="UP000012960"/>
    </source>
</evidence>
<dbReference type="InterPro" id="IPR039455">
    <property type="entry name" value="EPFL"/>
</dbReference>
<dbReference type="AlphaFoldDB" id="A0A804J6C2"/>
<reference evidence="7" key="1">
    <citation type="submission" date="2021-03" db="EMBL/GenBank/DDBJ databases">
        <authorList>
            <consortium name="Genoscope - CEA"/>
            <person name="William W."/>
        </authorList>
    </citation>
    <scope>NUCLEOTIDE SEQUENCE</scope>
    <source>
        <strain evidence="7">Doubled-haploid Pahang</strain>
    </source>
</reference>
<feature type="chain" id="PRO_5034196447" description="Epidermal patterning factor-like protein" evidence="6">
    <location>
        <begin position="29"/>
        <end position="112"/>
    </location>
</feature>
<evidence type="ECO:0000256" key="5">
    <source>
        <dbReference type="ARBA" id="ARBA00023157"/>
    </source>
</evidence>
<name>A0A804J6C2_MUSAM</name>
<dbReference type="InParanoid" id="A0A804J6C2"/>